<dbReference type="AlphaFoldDB" id="A0A804MXZ3"/>
<evidence type="ECO:0000313" key="2">
    <source>
        <dbReference type="EnsemblPlants" id="Zm00001eb120090_P006"/>
    </source>
</evidence>
<name>A0A804MXZ3_MAIZE</name>
<dbReference type="InParanoid" id="A0A804MXZ3"/>
<feature type="compositionally biased region" description="Low complexity" evidence="1">
    <location>
        <begin position="120"/>
        <end position="131"/>
    </location>
</feature>
<organism evidence="2 3">
    <name type="scientific">Zea mays</name>
    <name type="common">Maize</name>
    <dbReference type="NCBI Taxonomy" id="4577"/>
    <lineage>
        <taxon>Eukaryota</taxon>
        <taxon>Viridiplantae</taxon>
        <taxon>Streptophyta</taxon>
        <taxon>Embryophyta</taxon>
        <taxon>Tracheophyta</taxon>
        <taxon>Spermatophyta</taxon>
        <taxon>Magnoliopsida</taxon>
        <taxon>Liliopsida</taxon>
        <taxon>Poales</taxon>
        <taxon>Poaceae</taxon>
        <taxon>PACMAD clade</taxon>
        <taxon>Panicoideae</taxon>
        <taxon>Andropogonodae</taxon>
        <taxon>Andropogoneae</taxon>
        <taxon>Tripsacinae</taxon>
        <taxon>Zea</taxon>
    </lineage>
</organism>
<keyword evidence="3" id="KW-1185">Reference proteome</keyword>
<feature type="compositionally biased region" description="Basic and acidic residues" evidence="1">
    <location>
        <begin position="1"/>
        <end position="30"/>
    </location>
</feature>
<protein>
    <submittedName>
        <fullName evidence="2">Uncharacterized protein</fullName>
    </submittedName>
</protein>
<reference evidence="3" key="1">
    <citation type="submission" date="2015-12" db="EMBL/GenBank/DDBJ databases">
        <title>Update maize B73 reference genome by single molecule sequencing technologies.</title>
        <authorList>
            <consortium name="Maize Genome Sequencing Project"/>
            <person name="Ware D."/>
        </authorList>
    </citation>
    <scope>NUCLEOTIDE SEQUENCE [LARGE SCALE GENOMIC DNA]</scope>
    <source>
        <strain evidence="3">cv. B73</strain>
    </source>
</reference>
<dbReference type="Gramene" id="Zm00001eb120090_T006">
    <property type="protein sequence ID" value="Zm00001eb120090_P006"/>
    <property type="gene ID" value="Zm00001eb120090"/>
</dbReference>
<reference evidence="2" key="3">
    <citation type="submission" date="2021-05" db="UniProtKB">
        <authorList>
            <consortium name="EnsemblPlants"/>
        </authorList>
    </citation>
    <scope>IDENTIFICATION</scope>
    <source>
        <strain evidence="2">cv. B73</strain>
    </source>
</reference>
<feature type="region of interest" description="Disordered" evidence="1">
    <location>
        <begin position="1"/>
        <end position="262"/>
    </location>
</feature>
<feature type="compositionally biased region" description="Basic and acidic residues" evidence="1">
    <location>
        <begin position="83"/>
        <end position="96"/>
    </location>
</feature>
<gene>
    <name evidence="2" type="primary">LOC100278132</name>
</gene>
<dbReference type="EnsemblPlants" id="Zm00001eb120090_T006">
    <property type="protein sequence ID" value="Zm00001eb120090_P006"/>
    <property type="gene ID" value="Zm00001eb120090"/>
</dbReference>
<reference evidence="2" key="2">
    <citation type="submission" date="2019-07" db="EMBL/GenBank/DDBJ databases">
        <authorList>
            <person name="Seetharam A."/>
            <person name="Woodhouse M."/>
            <person name="Cannon E."/>
        </authorList>
    </citation>
    <scope>NUCLEOTIDE SEQUENCE [LARGE SCALE GENOMIC DNA]</scope>
    <source>
        <strain evidence="2">cv. B73</strain>
    </source>
</reference>
<feature type="compositionally biased region" description="Basic residues" evidence="1">
    <location>
        <begin position="105"/>
        <end position="114"/>
    </location>
</feature>
<proteinExistence type="predicted"/>
<sequence length="400" mass="43314">PGRIIQDRPTHTHTHNKEPSRLPRSADRWLDATGDGAWARRRQPPPTPAAAEVQRRRGRHRRGAGVEEEQAQEDPAARPRRGAAREAPDRGAEDGGIHAGVGAHAPRRRRRRVRPPTPDAPSATRAAPASAEARRGRRRALRLPFGALGPSVGVGGGGPHEAPVLQEEPVPAPSASNGERGPVADGGVVEPPNGAPFKPNVQQRRRRRGDCGGGGRRGQGGGRRGQTLALGVRGLEHDRLPDDGGGEGPSRSRRQDNERGRRRRRWLARRLCRRRPEQIRVQQSHHELLQPGLRLQLEREFSRLVIAGVGALQEQQGEGACPCLPHLERAACATREAASSCAPLDQTPGVGSLGRHAASSARERFGVVVRVGVAAVLQLHAGWSGSHRQTPDRDQGRRRL</sequence>
<accession>A0A804MXZ3</accession>
<dbReference type="Proteomes" id="UP000007305">
    <property type="component" value="Chromosome 3"/>
</dbReference>
<evidence type="ECO:0000256" key="1">
    <source>
        <dbReference type="SAM" id="MobiDB-lite"/>
    </source>
</evidence>
<evidence type="ECO:0000313" key="3">
    <source>
        <dbReference type="Proteomes" id="UP000007305"/>
    </source>
</evidence>
<feature type="compositionally biased region" description="Gly residues" evidence="1">
    <location>
        <begin position="211"/>
        <end position="224"/>
    </location>
</feature>